<dbReference type="PANTHER" id="PTHR45999:SF2">
    <property type="entry name" value="PROTEIN UNC-13 HOMOLOG 4B"/>
    <property type="match status" value="1"/>
</dbReference>
<sequence>MMGTKFCHEILLVVLQIEELYSEILYEILHVVGCDASAEEERDALFHYLQEAFKLDNDTHTALMDRASVKEAPNILLNVEVVEARDLTPKDANGLSDPFCTLYLSSANTHRYNTSVKSATLCPVWEEHFSLPVLDPSEDVLHIEVWDFDPAETVREKMMKFGDVKGVKGLRKLMKEIAVTASTGKHDNELVGSASMALRNIPASGMTYWCSLERKHKAKKQGDLKVRMTFSSEKNHQVASQEHRHLLRLLLLHELDKSKSLPPITFATHHGSPPITVRHPSLFATHHCSPPITVRHPSRSPPITFATPHVLPTLTFCQPSRFATPHCSPPPTITGLSWQQTAPAFYPHLCLLYFIFQTDMSESVDDCFNEEDVHDGEIFSKELVEALQWTGVYTSLGETILTQHRVQCGLNSADVAFAKWMEYVSVHVGHPLNFKVFADTLIELIKPLQNGLLRLDEEKMFWEATKKLIPSCMNAIRKIRRLTPSERHTSNLISSILSVFSHLTTLQMPEGLDLFPVSVYGWLNTPEDQPNCDILVTVTAAVTVGAEDWFGHLLENNSPEDSTDESRLKHLIKLVKLAKIDLQKAVEFYEKLFLEALHLSYATTLFTIYEKKISELTEEVVTEVCKTLKPLKFNDRPGDDIYDNDPLTMGTTLFELYLILQSLGSGLSPEDCSTFQISQFHTWFHRGVAQWLDIALYKALQRIHKAVELDELEPVDVSVKYSSSAVDTLAIYYQDICRCSVFYADKMSKKVEGMGDTQSIYEKKFEVTTEWCLAINNIEYVRQSIVPFVNELGMEEIVTSLGDYRTQSAADHCRKTLQLVIDNAVDTVGNKILELLETVAEKMTPSISRFLMEGAELLNQDCNTVDRLMKYLDDNLVTLHSQLNVDNFDRILAIIWEKLSLVMYALVESNLEKRRPPSFFANLSETLKVLVSFFRQGDESESREWNNEVLQKMEHLLLVHGLETSELIHQYSKERLMAQRDPETPSLGILTIRLQFVEDILRVEIMNARNIRPMDSNGSCDPYVKVHLLPEEKFVGVPIPRTKTHKKTLFPLFDENYTLHLTLEQLQMKDAMVQFVIKDQDFLGMRNEFIGETFISFSDIPKTEMTVGLEQMEQIHLKLSRPASLGSETIRALDHRQGDKLARDFIKKEKSKMIYKDYPK</sequence>
<evidence type="ECO:0000256" key="6">
    <source>
        <dbReference type="ARBA" id="ARBA00022753"/>
    </source>
</evidence>
<evidence type="ECO:0000256" key="3">
    <source>
        <dbReference type="ARBA" id="ARBA00005823"/>
    </source>
</evidence>
<dbReference type="CDD" id="cd04009">
    <property type="entry name" value="C2B_Munc13-like"/>
    <property type="match status" value="1"/>
</dbReference>
<dbReference type="EMBL" id="OE002108">
    <property type="protein sequence ID" value="CAD7458181.1"/>
    <property type="molecule type" value="Genomic_DNA"/>
</dbReference>
<dbReference type="Pfam" id="PF00168">
    <property type="entry name" value="C2"/>
    <property type="match status" value="2"/>
</dbReference>
<dbReference type="InterPro" id="IPR035892">
    <property type="entry name" value="C2_domain_sf"/>
</dbReference>
<evidence type="ECO:0000259" key="9">
    <source>
        <dbReference type="PROSITE" id="PS51259"/>
    </source>
</evidence>
<feature type="domain" description="MHD2" evidence="9">
    <location>
        <begin position="862"/>
        <end position="971"/>
    </location>
</feature>
<dbReference type="SUPFAM" id="SSF49562">
    <property type="entry name" value="C2 domain (Calcium/lipid-binding domain, CaLB)"/>
    <property type="match status" value="2"/>
</dbReference>
<feature type="domain" description="C2" evidence="7">
    <location>
        <begin position="55"/>
        <end position="181"/>
    </location>
</feature>
<evidence type="ECO:0000313" key="10">
    <source>
        <dbReference type="EMBL" id="CAD7458181.1"/>
    </source>
</evidence>
<dbReference type="InterPro" id="IPR000008">
    <property type="entry name" value="C2_dom"/>
</dbReference>
<keyword evidence="4" id="KW-0268">Exocytosis</keyword>
<accession>A0A7R9IGX5</accession>
<evidence type="ECO:0008006" key="11">
    <source>
        <dbReference type="Google" id="ProtNLM"/>
    </source>
</evidence>
<dbReference type="Gene3D" id="1.10.357.50">
    <property type="match status" value="2"/>
</dbReference>
<dbReference type="GO" id="GO:0099503">
    <property type="term" value="C:secretory vesicle"/>
    <property type="evidence" value="ECO:0007669"/>
    <property type="project" value="TreeGrafter"/>
</dbReference>
<dbReference type="InterPro" id="IPR014770">
    <property type="entry name" value="Munc13_1"/>
</dbReference>
<evidence type="ECO:0000256" key="2">
    <source>
        <dbReference type="ARBA" id="ARBA00004603"/>
    </source>
</evidence>
<evidence type="ECO:0000259" key="8">
    <source>
        <dbReference type="PROSITE" id="PS51258"/>
    </source>
</evidence>
<dbReference type="Gene3D" id="2.60.40.150">
    <property type="entry name" value="C2 domain"/>
    <property type="match status" value="2"/>
</dbReference>
<dbReference type="PROSITE" id="PS51258">
    <property type="entry name" value="MHD1"/>
    <property type="match status" value="1"/>
</dbReference>
<dbReference type="InterPro" id="IPR014772">
    <property type="entry name" value="Munc13_dom-2"/>
</dbReference>
<name>A0A7R9IGX5_9NEOP</name>
<evidence type="ECO:0000259" key="7">
    <source>
        <dbReference type="PROSITE" id="PS50004"/>
    </source>
</evidence>
<comment type="subcellular location">
    <subcellularLocation>
        <location evidence="1">Cytoplasm</location>
    </subcellularLocation>
    <subcellularLocation>
        <location evidence="2">Late endosome</location>
    </subcellularLocation>
</comment>
<comment type="similarity">
    <text evidence="3">Belongs to the unc-13 family.</text>
</comment>
<gene>
    <name evidence="10" type="ORF">TTEB3V08_LOCUS6165</name>
</gene>
<protein>
    <recommendedName>
        <fullName evidence="11">Munc13-4</fullName>
    </recommendedName>
</protein>
<keyword evidence="5" id="KW-0963">Cytoplasm</keyword>
<dbReference type="InterPro" id="IPR052095">
    <property type="entry name" value="UNC-13_domain"/>
</dbReference>
<feature type="domain" description="MHD1" evidence="8">
    <location>
        <begin position="654"/>
        <end position="779"/>
    </location>
</feature>
<organism evidence="10">
    <name type="scientific">Timema tahoe</name>
    <dbReference type="NCBI Taxonomy" id="61484"/>
    <lineage>
        <taxon>Eukaryota</taxon>
        <taxon>Metazoa</taxon>
        <taxon>Ecdysozoa</taxon>
        <taxon>Arthropoda</taxon>
        <taxon>Hexapoda</taxon>
        <taxon>Insecta</taxon>
        <taxon>Pterygota</taxon>
        <taxon>Neoptera</taxon>
        <taxon>Polyneoptera</taxon>
        <taxon>Phasmatodea</taxon>
        <taxon>Timematodea</taxon>
        <taxon>Timematoidea</taxon>
        <taxon>Timematidae</taxon>
        <taxon>Timema</taxon>
    </lineage>
</organism>
<evidence type="ECO:0000256" key="1">
    <source>
        <dbReference type="ARBA" id="ARBA00004496"/>
    </source>
</evidence>
<dbReference type="PROSITE" id="PS50004">
    <property type="entry name" value="C2"/>
    <property type="match status" value="2"/>
</dbReference>
<keyword evidence="6" id="KW-0967">Endosome</keyword>
<evidence type="ECO:0000256" key="4">
    <source>
        <dbReference type="ARBA" id="ARBA00022483"/>
    </source>
</evidence>
<dbReference type="SMART" id="SM00239">
    <property type="entry name" value="C2"/>
    <property type="match status" value="2"/>
</dbReference>
<feature type="domain" description="C2" evidence="7">
    <location>
        <begin position="981"/>
        <end position="1110"/>
    </location>
</feature>
<dbReference type="AlphaFoldDB" id="A0A7R9IGX5"/>
<proteinExistence type="inferred from homology"/>
<dbReference type="GO" id="GO:0005770">
    <property type="term" value="C:late endosome"/>
    <property type="evidence" value="ECO:0007669"/>
    <property type="project" value="UniProtKB-SubCell"/>
</dbReference>
<evidence type="ECO:0000256" key="5">
    <source>
        <dbReference type="ARBA" id="ARBA00022490"/>
    </source>
</evidence>
<dbReference type="PRINTS" id="PR00360">
    <property type="entry name" value="C2DOMAIN"/>
</dbReference>
<dbReference type="GO" id="GO:0006887">
    <property type="term" value="P:exocytosis"/>
    <property type="evidence" value="ECO:0007669"/>
    <property type="project" value="UniProtKB-KW"/>
</dbReference>
<dbReference type="PROSITE" id="PS51259">
    <property type="entry name" value="MHD2"/>
    <property type="match status" value="1"/>
</dbReference>
<dbReference type="PANTHER" id="PTHR45999">
    <property type="entry name" value="UNC-13-4A, ISOFORM B"/>
    <property type="match status" value="1"/>
</dbReference>
<reference evidence="10" key="1">
    <citation type="submission" date="2020-11" db="EMBL/GenBank/DDBJ databases">
        <authorList>
            <person name="Tran Van P."/>
        </authorList>
    </citation>
    <scope>NUCLEOTIDE SEQUENCE</scope>
</reference>